<dbReference type="PROSITE" id="PS00022">
    <property type="entry name" value="EGF_1"/>
    <property type="match status" value="1"/>
</dbReference>
<reference evidence="3 4" key="2">
    <citation type="submission" date="2018-11" db="EMBL/GenBank/DDBJ databases">
        <authorList>
            <consortium name="Pathogen Informatics"/>
        </authorList>
    </citation>
    <scope>NUCLEOTIDE SEQUENCE [LARGE SCALE GENOMIC DNA]</scope>
</reference>
<evidence type="ECO:0000256" key="1">
    <source>
        <dbReference type="PROSITE-ProRule" id="PRU00076"/>
    </source>
</evidence>
<protein>
    <submittedName>
        <fullName evidence="5">EGF-like domain-containing protein</fullName>
    </submittedName>
</protein>
<sequence>MTFTVHSVDRSFCVDRCNELGVCYASREGPICYCDDGRIGGSCGSESFTTPSPPPSSNNYLSCGDRRSALCYWVVREEAGSLVYDSGDIDRERVGVVVGQSGAIGSCSGG</sequence>
<dbReference type="WBParaSite" id="NBR_0001944001-mRNA-1">
    <property type="protein sequence ID" value="NBR_0001944001-mRNA-1"/>
    <property type="gene ID" value="NBR_0001944001"/>
</dbReference>
<evidence type="ECO:0000313" key="4">
    <source>
        <dbReference type="Proteomes" id="UP000271162"/>
    </source>
</evidence>
<feature type="disulfide bond" evidence="1">
    <location>
        <begin position="13"/>
        <end position="23"/>
    </location>
</feature>
<dbReference type="EMBL" id="UYSL01024181">
    <property type="protein sequence ID" value="VDL83175.1"/>
    <property type="molecule type" value="Genomic_DNA"/>
</dbReference>
<feature type="disulfide bond" evidence="1">
    <location>
        <begin position="34"/>
        <end position="43"/>
    </location>
</feature>
<evidence type="ECO:0000313" key="5">
    <source>
        <dbReference type="WBParaSite" id="NBR_0001944001-mRNA-1"/>
    </source>
</evidence>
<reference evidence="5" key="1">
    <citation type="submission" date="2017-02" db="UniProtKB">
        <authorList>
            <consortium name="WormBaseParasite"/>
        </authorList>
    </citation>
    <scope>IDENTIFICATION</scope>
</reference>
<comment type="caution">
    <text evidence="1">Lacks conserved residue(s) required for the propagation of feature annotation.</text>
</comment>
<dbReference type="InterPro" id="IPR000742">
    <property type="entry name" value="EGF"/>
</dbReference>
<keyword evidence="1" id="KW-0245">EGF-like domain</keyword>
<name>A0A0N4YQB8_NIPBR</name>
<dbReference type="AlphaFoldDB" id="A0A0N4YQB8"/>
<feature type="domain" description="EGF-like" evidence="2">
    <location>
        <begin position="9"/>
        <end position="44"/>
    </location>
</feature>
<proteinExistence type="predicted"/>
<accession>A0A0N4YQB8</accession>
<gene>
    <name evidence="3" type="ORF">NBR_LOCUS19441</name>
</gene>
<keyword evidence="4" id="KW-1185">Reference proteome</keyword>
<dbReference type="Proteomes" id="UP000271162">
    <property type="component" value="Unassembled WGS sequence"/>
</dbReference>
<evidence type="ECO:0000313" key="3">
    <source>
        <dbReference type="EMBL" id="VDL83175.1"/>
    </source>
</evidence>
<evidence type="ECO:0000259" key="2">
    <source>
        <dbReference type="PROSITE" id="PS50026"/>
    </source>
</evidence>
<organism evidence="5">
    <name type="scientific">Nippostrongylus brasiliensis</name>
    <name type="common">Rat hookworm</name>
    <dbReference type="NCBI Taxonomy" id="27835"/>
    <lineage>
        <taxon>Eukaryota</taxon>
        <taxon>Metazoa</taxon>
        <taxon>Ecdysozoa</taxon>
        <taxon>Nematoda</taxon>
        <taxon>Chromadorea</taxon>
        <taxon>Rhabditida</taxon>
        <taxon>Rhabditina</taxon>
        <taxon>Rhabditomorpha</taxon>
        <taxon>Strongyloidea</taxon>
        <taxon>Heligmosomidae</taxon>
        <taxon>Nippostrongylus</taxon>
    </lineage>
</organism>
<keyword evidence="1" id="KW-1015">Disulfide bond</keyword>
<dbReference type="PROSITE" id="PS50026">
    <property type="entry name" value="EGF_3"/>
    <property type="match status" value="1"/>
</dbReference>